<evidence type="ECO:0000313" key="2">
    <source>
        <dbReference type="Proteomes" id="UP001225761"/>
    </source>
</evidence>
<dbReference type="InterPro" id="IPR025591">
    <property type="entry name" value="RloB"/>
</dbReference>
<sequence>MKKRAIAVIGEGITEKYYIESLKELSPFTIVPRELGIKASNLEKLKSNIDSCIALGYDEVYCLIDMDGKTSGKTKEQYLKLKNKYHSKIHGKKNKGIQCKVVFLETERCTELWFLYYFTNSTITKKFSSYEDLEKELKRFRPDYEKSERYFKAIKGIHQHFEQIEPNGSLLKARKNARASMKSKVQDEREYSYSEIYLLIEALEIVV</sequence>
<name>A0ABT6Z4B7_9BACT</name>
<gene>
    <name evidence="1" type="ORF">QM481_15640</name>
</gene>
<dbReference type="Proteomes" id="UP001225761">
    <property type="component" value="Unassembled WGS sequence"/>
</dbReference>
<reference evidence="1 2" key="1">
    <citation type="submission" date="2023-05" db="EMBL/GenBank/DDBJ databases">
        <title>Novel species of genus Flectobacillus isolated from stream in China.</title>
        <authorList>
            <person name="Lu H."/>
        </authorList>
    </citation>
    <scope>NUCLEOTIDE SEQUENCE [LARGE SCALE GENOMIC DNA]</scope>
    <source>
        <strain evidence="1 2">LFS242W</strain>
    </source>
</reference>
<evidence type="ECO:0000313" key="1">
    <source>
        <dbReference type="EMBL" id="MDI9875976.1"/>
    </source>
</evidence>
<dbReference type="RefSeq" id="WP_283382392.1">
    <property type="nucleotide sequence ID" value="NZ_JASHIE010000010.1"/>
</dbReference>
<dbReference type="EMBL" id="JASHIE010000010">
    <property type="protein sequence ID" value="MDI9875976.1"/>
    <property type="molecule type" value="Genomic_DNA"/>
</dbReference>
<proteinExistence type="predicted"/>
<keyword evidence="2" id="KW-1185">Reference proteome</keyword>
<accession>A0ABT6Z4B7</accession>
<organism evidence="1 2">
    <name type="scientific">Flectobacillus rivi</name>
    <dbReference type="NCBI Taxonomy" id="2984209"/>
    <lineage>
        <taxon>Bacteria</taxon>
        <taxon>Pseudomonadati</taxon>
        <taxon>Bacteroidota</taxon>
        <taxon>Cytophagia</taxon>
        <taxon>Cytophagales</taxon>
        <taxon>Flectobacillaceae</taxon>
        <taxon>Flectobacillus</taxon>
    </lineage>
</organism>
<dbReference type="Pfam" id="PF13707">
    <property type="entry name" value="RloB"/>
    <property type="match status" value="1"/>
</dbReference>
<comment type="caution">
    <text evidence="1">The sequence shown here is derived from an EMBL/GenBank/DDBJ whole genome shotgun (WGS) entry which is preliminary data.</text>
</comment>
<protein>
    <submittedName>
        <fullName evidence="1">RloB family protein</fullName>
    </submittedName>
</protein>